<comment type="caution">
    <text evidence="9">The sequence shown here is derived from an EMBL/GenBank/DDBJ whole genome shotgun (WGS) entry which is preliminary data.</text>
</comment>
<dbReference type="Gene3D" id="2.40.128.260">
    <property type="entry name" value="Type IV secretion system, VirB10/TraB/TrbI"/>
    <property type="match status" value="1"/>
</dbReference>
<protein>
    <submittedName>
        <fullName evidence="9">VirB10 type IV secretion protein</fullName>
    </submittedName>
</protein>
<organism evidence="9 10">
    <name type="scientific">Sphingobium chungbukense</name>
    <dbReference type="NCBI Taxonomy" id="56193"/>
    <lineage>
        <taxon>Bacteria</taxon>
        <taxon>Pseudomonadati</taxon>
        <taxon>Pseudomonadota</taxon>
        <taxon>Alphaproteobacteria</taxon>
        <taxon>Sphingomonadales</taxon>
        <taxon>Sphingomonadaceae</taxon>
        <taxon>Sphingobium</taxon>
    </lineage>
</organism>
<dbReference type="InterPro" id="IPR047695">
    <property type="entry name" value="T4SS_VirB10/PtlG"/>
</dbReference>
<feature type="transmembrane region" description="Helical" evidence="8">
    <location>
        <begin position="61"/>
        <end position="82"/>
    </location>
</feature>
<dbReference type="EMBL" id="LBIC01000008">
    <property type="protein sequence ID" value="KKW90878.1"/>
    <property type="molecule type" value="Genomic_DNA"/>
</dbReference>
<evidence type="ECO:0000313" key="10">
    <source>
        <dbReference type="Proteomes" id="UP000033874"/>
    </source>
</evidence>
<dbReference type="AlphaFoldDB" id="A0A0M3ALQ5"/>
<sequence>MRRRTQPPKWWNGRRRIDVSDKRFDVDATPDMDEIDREAPAVDRPNRIPSLKSFQWDTKKMIVAGALGGSLLFAALTIAAGVGGNNKMPDVKPKPPAPEVPYDPKTVIAPTLQSAAQDPNAPVQLAGEQVPAIGPGSVPSHGAQSAEATAAQRRIAEAEELRNTARRSTLVAYNGSSGQQIADRLAGVGGEGTQSSGPERAAREATPLDDLKRTSAIGRTTARMIGDRNYLVTAGSIIPCTLQTAMDSSVPGYATCIVPRDIYSDNGRVVLMEKGTRVFGEYQGGLNRGQYRLFAMWSRAVTPRGVSIDIASPASDSLGRAGVGGKVDRFFWDRFGSALLFSVLEDGAYVASTAVGRAGNNVTRVPSDSASTILQDTQQIKPVLRVAQGTDLAITVAQDFDFSQVYGLGLK</sequence>
<dbReference type="GO" id="GO:0005886">
    <property type="term" value="C:plasma membrane"/>
    <property type="evidence" value="ECO:0007669"/>
    <property type="project" value="UniProtKB-SubCell"/>
</dbReference>
<evidence type="ECO:0000256" key="7">
    <source>
        <dbReference type="SAM" id="MobiDB-lite"/>
    </source>
</evidence>
<accession>A0A0M3ALQ5</accession>
<evidence type="ECO:0000256" key="4">
    <source>
        <dbReference type="ARBA" id="ARBA00022692"/>
    </source>
</evidence>
<evidence type="ECO:0000256" key="5">
    <source>
        <dbReference type="ARBA" id="ARBA00022989"/>
    </source>
</evidence>
<comment type="similarity">
    <text evidence="2">Belongs to the TrbI/VirB10 family.</text>
</comment>
<dbReference type="Pfam" id="PF03743">
    <property type="entry name" value="TrbI"/>
    <property type="match status" value="1"/>
</dbReference>
<comment type="subcellular location">
    <subcellularLocation>
        <location evidence="1">Cell membrane</location>
        <topology evidence="1">Single-pass membrane protein</topology>
    </subcellularLocation>
</comment>
<proteinExistence type="inferred from homology"/>
<keyword evidence="10" id="KW-1185">Reference proteome</keyword>
<keyword evidence="4 8" id="KW-0812">Transmembrane</keyword>
<evidence type="ECO:0000313" key="9">
    <source>
        <dbReference type="EMBL" id="KKW90878.1"/>
    </source>
</evidence>
<dbReference type="InterPro" id="IPR005498">
    <property type="entry name" value="T4SS_VirB10/TraB/TrbI"/>
</dbReference>
<dbReference type="STRING" id="56193.YP76_17835"/>
<keyword evidence="5 8" id="KW-1133">Transmembrane helix</keyword>
<reference evidence="9 10" key="1">
    <citation type="submission" date="2015-04" db="EMBL/GenBank/DDBJ databases">
        <title>Genome sequence of aromatic hydrocarbons-degrading Sphingobium chungbukense DJ77.</title>
        <authorList>
            <person name="Kim Y.-C."/>
            <person name="Chae J.-C."/>
        </authorList>
    </citation>
    <scope>NUCLEOTIDE SEQUENCE [LARGE SCALE GENOMIC DNA]</scope>
    <source>
        <strain evidence="9 10">DJ77</strain>
    </source>
</reference>
<dbReference type="Proteomes" id="UP000033874">
    <property type="component" value="Unassembled WGS sequence"/>
</dbReference>
<dbReference type="PATRIC" id="fig|56193.3.peg.3735"/>
<evidence type="ECO:0000256" key="1">
    <source>
        <dbReference type="ARBA" id="ARBA00004162"/>
    </source>
</evidence>
<evidence type="ECO:0000256" key="3">
    <source>
        <dbReference type="ARBA" id="ARBA00022475"/>
    </source>
</evidence>
<keyword evidence="3" id="KW-1003">Cell membrane</keyword>
<evidence type="ECO:0000256" key="8">
    <source>
        <dbReference type="SAM" id="Phobius"/>
    </source>
</evidence>
<feature type="region of interest" description="Disordered" evidence="7">
    <location>
        <begin position="187"/>
        <end position="213"/>
    </location>
</feature>
<name>A0A0M3ALQ5_9SPHN</name>
<evidence type="ECO:0000256" key="6">
    <source>
        <dbReference type="ARBA" id="ARBA00023136"/>
    </source>
</evidence>
<keyword evidence="6 8" id="KW-0472">Membrane</keyword>
<gene>
    <name evidence="9" type="ORF">YP76_17835</name>
</gene>
<dbReference type="NCBIfam" id="NF038091">
    <property type="entry name" value="T4SS_VirB10"/>
    <property type="match status" value="1"/>
</dbReference>
<dbReference type="InterPro" id="IPR042217">
    <property type="entry name" value="T4SS_VirB10/TrbI"/>
</dbReference>
<dbReference type="CDD" id="cd16429">
    <property type="entry name" value="VirB10"/>
    <property type="match status" value="1"/>
</dbReference>
<evidence type="ECO:0000256" key="2">
    <source>
        <dbReference type="ARBA" id="ARBA00010265"/>
    </source>
</evidence>